<dbReference type="Pfam" id="PF13549">
    <property type="entry name" value="ATP-grasp_5"/>
    <property type="match status" value="1"/>
</dbReference>
<evidence type="ECO:0000256" key="4">
    <source>
        <dbReference type="PROSITE-ProRule" id="PRU00409"/>
    </source>
</evidence>
<proteinExistence type="predicted"/>
<evidence type="ECO:0000256" key="2">
    <source>
        <dbReference type="ARBA" id="ARBA00022741"/>
    </source>
</evidence>
<dbReference type="SUPFAM" id="SSF52210">
    <property type="entry name" value="Succinyl-CoA synthetase domains"/>
    <property type="match status" value="2"/>
</dbReference>
<dbReference type="Pfam" id="PF13607">
    <property type="entry name" value="Succ_CoA_lig"/>
    <property type="match status" value="1"/>
</dbReference>
<comment type="caution">
    <text evidence="6">The sequence shown here is derived from an EMBL/GenBank/DDBJ whole genome shotgun (WGS) entry which is preliminary data.</text>
</comment>
<dbReference type="AlphaFoldDB" id="A0A0D2JJV7"/>
<dbReference type="SUPFAM" id="SSF56059">
    <property type="entry name" value="Glutathione synthetase ATP-binding domain-like"/>
    <property type="match status" value="1"/>
</dbReference>
<dbReference type="InterPro" id="IPR036291">
    <property type="entry name" value="NAD(P)-bd_dom_sf"/>
</dbReference>
<evidence type="ECO:0000256" key="3">
    <source>
        <dbReference type="ARBA" id="ARBA00022840"/>
    </source>
</evidence>
<dbReference type="PANTHER" id="PTHR43334">
    <property type="entry name" value="ACETATE--COA LIGASE [ADP-FORMING]"/>
    <property type="match status" value="1"/>
</dbReference>
<dbReference type="SMART" id="SM00881">
    <property type="entry name" value="CoA_binding"/>
    <property type="match status" value="1"/>
</dbReference>
<dbReference type="InterPro" id="IPR016102">
    <property type="entry name" value="Succinyl-CoA_synth-like"/>
</dbReference>
<dbReference type="GO" id="GO:0016874">
    <property type="term" value="F:ligase activity"/>
    <property type="evidence" value="ECO:0007669"/>
    <property type="project" value="UniProtKB-KW"/>
</dbReference>
<accession>A0A0D2JJV7</accession>
<dbReference type="InterPro" id="IPR051538">
    <property type="entry name" value="Acyl-CoA_Synth/Transferase"/>
</dbReference>
<evidence type="ECO:0000313" key="6">
    <source>
        <dbReference type="EMBL" id="KIX15921.1"/>
    </source>
</evidence>
<keyword evidence="7" id="KW-1185">Reference proteome</keyword>
<keyword evidence="2 4" id="KW-0547">Nucleotide-binding</keyword>
<feature type="domain" description="ATP-grasp" evidence="5">
    <location>
        <begin position="491"/>
        <end position="527"/>
    </location>
</feature>
<dbReference type="InterPro" id="IPR011761">
    <property type="entry name" value="ATP-grasp"/>
</dbReference>
<dbReference type="Pfam" id="PF13380">
    <property type="entry name" value="CoA_binding_2"/>
    <property type="match status" value="1"/>
</dbReference>
<dbReference type="SUPFAM" id="SSF51735">
    <property type="entry name" value="NAD(P)-binding Rossmann-fold domains"/>
    <property type="match status" value="1"/>
</dbReference>
<sequence>MEFFFNPRGIAVVGASPHPGKGGNIIISNLQKGYEGEIYPVTPRHQEVNGLKCYDHILAVPDPVDMAIVYVGAKLVPQIIRDCGKRGIGGVMLQSAGFSESGPEGAEIQAEIAETAAKAGVRIWGPNCMGLVDAVNKNVFSTVAPAIWSAGMTGGNVSLIVQSGMLAGAFLIDIMTHGGRGIAKACSIGNKMDVHECDILEYLLNDPDTGVIGLYLESIVDGPRFVSLCKNAAKPIVVLKGGKSAKGAQAAMSHTASLAGDGAIVSGALRQAGVIEADDFFQMMELCETLGAYPSLPAERQNRVAVLTYSGGAGIVSADFFESYGLVLGELNQEAIEMLGQVYPAWMKPDNPMDLWPAVIVNGTIRVYNQAVKAACFDPGIDAIFAHCFVGGFDLEPDLPAMARMSRQAGKPLVCWITGERKAVHQFQVEAHKLKVPVFHEVKRCVECLSALLNQPQKGAATGFSQAADEREKLLGLLDGHKGGLDEYESKRILKTLEVPIVSEEIVGSTDEALTAARALGFPVVMKGVDPEIIHKTEANLVRLDIASEDQVPGVYEELRASMGEQGRVLVQAQISGGLELIAGLVRDPQFGPCVMCGLGGVFAELIKDRVFAAAPLNHEDALALMGRLKSQELLNGFRGGDPVDRDALAGVLLGLSRLGMAAPTVSQVDINPLIVANGKPVAVDATIVVEDLELNPV</sequence>
<keyword evidence="1" id="KW-0436">Ligase</keyword>
<evidence type="ECO:0000313" key="7">
    <source>
        <dbReference type="Proteomes" id="UP000032233"/>
    </source>
</evidence>
<dbReference type="OrthoDB" id="9791027at2"/>
<dbReference type="InParanoid" id="A0A0D2JJV7"/>
<dbReference type="InterPro" id="IPR003781">
    <property type="entry name" value="CoA-bd"/>
</dbReference>
<dbReference type="RefSeq" id="WP_044346358.1">
    <property type="nucleotide sequence ID" value="NZ_AZAC01000001.1"/>
</dbReference>
<dbReference type="InterPro" id="IPR013815">
    <property type="entry name" value="ATP_grasp_subdomain_1"/>
</dbReference>
<dbReference type="Gene3D" id="3.40.50.261">
    <property type="entry name" value="Succinyl-CoA synthetase domains"/>
    <property type="match status" value="2"/>
</dbReference>
<dbReference type="GO" id="GO:0046872">
    <property type="term" value="F:metal ion binding"/>
    <property type="evidence" value="ECO:0007669"/>
    <property type="project" value="InterPro"/>
</dbReference>
<dbReference type="GO" id="GO:0005524">
    <property type="term" value="F:ATP binding"/>
    <property type="evidence" value="ECO:0007669"/>
    <property type="project" value="UniProtKB-UniRule"/>
</dbReference>
<gene>
    <name evidence="6" type="ORF">X474_01265</name>
</gene>
<dbReference type="EMBL" id="AZAC01000001">
    <property type="protein sequence ID" value="KIX15921.1"/>
    <property type="molecule type" value="Genomic_DNA"/>
</dbReference>
<reference evidence="6 7" key="1">
    <citation type="submission" date="2013-11" db="EMBL/GenBank/DDBJ databases">
        <title>Metagenomic analysis of a methanogenic consortium involved in long chain n-alkane degradation.</title>
        <authorList>
            <person name="Davidova I.A."/>
            <person name="Callaghan A.V."/>
            <person name="Wawrik B."/>
            <person name="Pruitt S."/>
            <person name="Marks C."/>
            <person name="Duncan K.E."/>
            <person name="Suflita J.M."/>
        </authorList>
    </citation>
    <scope>NUCLEOTIDE SEQUENCE [LARGE SCALE GENOMIC DNA]</scope>
    <source>
        <strain evidence="6 7">SPR</strain>
    </source>
</reference>
<protein>
    <submittedName>
        <fullName evidence="6">CoA-binding protein</fullName>
    </submittedName>
</protein>
<name>A0A0D2JJV7_9BACT</name>
<evidence type="ECO:0000259" key="5">
    <source>
        <dbReference type="PROSITE" id="PS50975"/>
    </source>
</evidence>
<dbReference type="PANTHER" id="PTHR43334:SF1">
    <property type="entry name" value="3-HYDROXYPROPIONATE--COA LIGASE [ADP-FORMING]"/>
    <property type="match status" value="1"/>
</dbReference>
<keyword evidence="3 4" id="KW-0067">ATP-binding</keyword>
<dbReference type="STRING" id="1429043.X474_01265"/>
<dbReference type="Gene3D" id="3.30.470.20">
    <property type="entry name" value="ATP-grasp fold, B domain"/>
    <property type="match status" value="1"/>
</dbReference>
<dbReference type="PROSITE" id="PS50975">
    <property type="entry name" value="ATP_GRASP"/>
    <property type="match status" value="1"/>
</dbReference>
<dbReference type="Proteomes" id="UP000032233">
    <property type="component" value="Unassembled WGS sequence"/>
</dbReference>
<organism evidence="6 7">
    <name type="scientific">Dethiosulfatarculus sandiegensis</name>
    <dbReference type="NCBI Taxonomy" id="1429043"/>
    <lineage>
        <taxon>Bacteria</taxon>
        <taxon>Pseudomonadati</taxon>
        <taxon>Thermodesulfobacteriota</taxon>
        <taxon>Desulfarculia</taxon>
        <taxon>Desulfarculales</taxon>
        <taxon>Desulfarculaceae</taxon>
        <taxon>Dethiosulfatarculus</taxon>
    </lineage>
</organism>
<evidence type="ECO:0000256" key="1">
    <source>
        <dbReference type="ARBA" id="ARBA00022598"/>
    </source>
</evidence>
<dbReference type="InterPro" id="IPR032875">
    <property type="entry name" value="Succ_CoA_lig_flav_dom"/>
</dbReference>
<dbReference type="PATRIC" id="fig|1429043.3.peg.271"/>
<dbReference type="Gene3D" id="3.40.50.720">
    <property type="entry name" value="NAD(P)-binding Rossmann-like Domain"/>
    <property type="match status" value="1"/>
</dbReference>
<dbReference type="Gene3D" id="3.30.1490.20">
    <property type="entry name" value="ATP-grasp fold, A domain"/>
    <property type="match status" value="1"/>
</dbReference>